<dbReference type="AlphaFoldDB" id="A0A4Y2E8B8"/>
<organism evidence="2 3">
    <name type="scientific">Araneus ventricosus</name>
    <name type="common">Orbweaver spider</name>
    <name type="synonym">Epeira ventricosa</name>
    <dbReference type="NCBI Taxonomy" id="182803"/>
    <lineage>
        <taxon>Eukaryota</taxon>
        <taxon>Metazoa</taxon>
        <taxon>Ecdysozoa</taxon>
        <taxon>Arthropoda</taxon>
        <taxon>Chelicerata</taxon>
        <taxon>Arachnida</taxon>
        <taxon>Araneae</taxon>
        <taxon>Araneomorphae</taxon>
        <taxon>Entelegynae</taxon>
        <taxon>Araneoidea</taxon>
        <taxon>Araneidae</taxon>
        <taxon>Araneus</taxon>
    </lineage>
</organism>
<evidence type="ECO:0000256" key="1">
    <source>
        <dbReference type="SAM" id="MobiDB-lite"/>
    </source>
</evidence>
<comment type="caution">
    <text evidence="2">The sequence shown here is derived from an EMBL/GenBank/DDBJ whole genome shotgun (WGS) entry which is preliminary data.</text>
</comment>
<feature type="region of interest" description="Disordered" evidence="1">
    <location>
        <begin position="165"/>
        <end position="192"/>
    </location>
</feature>
<evidence type="ECO:0000313" key="2">
    <source>
        <dbReference type="EMBL" id="GBM24576.1"/>
    </source>
</evidence>
<evidence type="ECO:0000313" key="3">
    <source>
        <dbReference type="Proteomes" id="UP000499080"/>
    </source>
</evidence>
<dbReference type="Proteomes" id="UP000499080">
    <property type="component" value="Unassembled WGS sequence"/>
</dbReference>
<feature type="compositionally biased region" description="Polar residues" evidence="1">
    <location>
        <begin position="181"/>
        <end position="192"/>
    </location>
</feature>
<protein>
    <submittedName>
        <fullName evidence="2">Uncharacterized protein</fullName>
    </submittedName>
</protein>
<dbReference type="EMBL" id="BGPR01000522">
    <property type="protein sequence ID" value="GBM24576.1"/>
    <property type="molecule type" value="Genomic_DNA"/>
</dbReference>
<gene>
    <name evidence="2" type="ORF">AVEN_157839_1</name>
</gene>
<proteinExistence type="predicted"/>
<name>A0A4Y2E8B8_ARAVE</name>
<accession>A0A4Y2E8B8</accession>
<reference evidence="2 3" key="1">
    <citation type="journal article" date="2019" name="Sci. Rep.">
        <title>Orb-weaving spider Araneus ventricosus genome elucidates the spidroin gene catalogue.</title>
        <authorList>
            <person name="Kono N."/>
            <person name="Nakamura H."/>
            <person name="Ohtoshi R."/>
            <person name="Moran D.A.P."/>
            <person name="Shinohara A."/>
            <person name="Yoshida Y."/>
            <person name="Fujiwara M."/>
            <person name="Mori M."/>
            <person name="Tomita M."/>
            <person name="Arakawa K."/>
        </authorList>
    </citation>
    <scope>NUCLEOTIDE SEQUENCE [LARGE SCALE GENOMIC DNA]</scope>
</reference>
<sequence length="192" mass="21892">MVVWSSYCREKARLLRAAYTARSGSQSSTPSRNIRLFKGPLLAPIRYKTVNGSYHSTRRASEFTLDPEIIAITPISSASKKNQNILFFQGLVLKKNPVSKILFFLLSKILSSSSVMHSPSYTKIRCRAKPFLHRSFQSQRSSFFSLARHRNKIKLIVPRRHTVLRNSPTRPATPCARPKDLQTSNWKARTLS</sequence>
<keyword evidence="3" id="KW-1185">Reference proteome</keyword>